<evidence type="ECO:0000313" key="2">
    <source>
        <dbReference type="Proteomes" id="UP001589585"/>
    </source>
</evidence>
<accession>A0ABV5FB17</accession>
<proteinExistence type="predicted"/>
<name>A0ABV5FB17_9FLAO</name>
<dbReference type="EMBL" id="JBHMFC010000025">
    <property type="protein sequence ID" value="MFB9056652.1"/>
    <property type="molecule type" value="Genomic_DNA"/>
</dbReference>
<evidence type="ECO:0000313" key="1">
    <source>
        <dbReference type="EMBL" id="MFB9056652.1"/>
    </source>
</evidence>
<sequence>MIVKSLNPEKKISAPSTLATATGLLNLRHSFQILKRYACPEHLFDTLYKPQIANYPSSSVLLQTNSNAIITFMYYPKTLI</sequence>
<keyword evidence="2" id="KW-1185">Reference proteome</keyword>
<dbReference type="Proteomes" id="UP001589585">
    <property type="component" value="Unassembled WGS sequence"/>
</dbReference>
<reference evidence="1 2" key="1">
    <citation type="submission" date="2024-09" db="EMBL/GenBank/DDBJ databases">
        <authorList>
            <person name="Sun Q."/>
            <person name="Mori K."/>
        </authorList>
    </citation>
    <scope>NUCLEOTIDE SEQUENCE [LARGE SCALE GENOMIC DNA]</scope>
    <source>
        <strain evidence="1 2">CECT 8622</strain>
    </source>
</reference>
<protein>
    <submittedName>
        <fullName evidence="1">Uncharacterized protein</fullName>
    </submittedName>
</protein>
<organism evidence="1 2">
    <name type="scientific">Mariniflexile ostreae</name>
    <dbReference type="NCBI Taxonomy" id="1520892"/>
    <lineage>
        <taxon>Bacteria</taxon>
        <taxon>Pseudomonadati</taxon>
        <taxon>Bacteroidota</taxon>
        <taxon>Flavobacteriia</taxon>
        <taxon>Flavobacteriales</taxon>
        <taxon>Flavobacteriaceae</taxon>
        <taxon>Mariniflexile</taxon>
    </lineage>
</organism>
<comment type="caution">
    <text evidence="1">The sequence shown here is derived from an EMBL/GenBank/DDBJ whole genome shotgun (WGS) entry which is preliminary data.</text>
</comment>
<dbReference type="RefSeq" id="WP_379860845.1">
    <property type="nucleotide sequence ID" value="NZ_JBHMFC010000025.1"/>
</dbReference>
<gene>
    <name evidence="1" type="ORF">ACFFU9_07815</name>
</gene>